<dbReference type="AlphaFoldDB" id="A0A1D2AIT7"/>
<feature type="compositionally biased region" description="Polar residues" evidence="1">
    <location>
        <begin position="16"/>
        <end position="28"/>
    </location>
</feature>
<protein>
    <submittedName>
        <fullName evidence="2">Uncharacterized protein</fullName>
    </submittedName>
</protein>
<feature type="non-terminal residue" evidence="2">
    <location>
        <position position="1"/>
    </location>
</feature>
<organism evidence="2">
    <name type="scientific">Ornithodoros brasiliensis</name>
    <name type="common">Mouro tick</name>
    <dbReference type="NCBI Taxonomy" id="888526"/>
    <lineage>
        <taxon>Eukaryota</taxon>
        <taxon>Metazoa</taxon>
        <taxon>Ecdysozoa</taxon>
        <taxon>Arthropoda</taxon>
        <taxon>Chelicerata</taxon>
        <taxon>Arachnida</taxon>
        <taxon>Acari</taxon>
        <taxon>Parasitiformes</taxon>
        <taxon>Ixodida</taxon>
        <taxon>Ixodoidea</taxon>
        <taxon>Argasidae</taxon>
        <taxon>Ornithodorinae</taxon>
        <taxon>Ornithodoros</taxon>
    </lineage>
</organism>
<sequence length="152" mass="17173">SNEDGLTDHLLESDKLTSPTSDSGSYTTDEYGMPVKKTRQKISRGSASGKGPLMNWSDLIPPPPDQPPSEAESTPGSMRGINSQHRQQKQRFQQVHCRRRTFVDPRVSRCQPQEYLHGHRLVVLPRMVVRHRTHMQVGEANPSLMRPQVPTP</sequence>
<feature type="compositionally biased region" description="Basic and acidic residues" evidence="1">
    <location>
        <begin position="1"/>
        <end position="15"/>
    </location>
</feature>
<name>A0A1D2AIT7_ORNBR</name>
<accession>A0A1D2AIT7</accession>
<evidence type="ECO:0000256" key="1">
    <source>
        <dbReference type="SAM" id="MobiDB-lite"/>
    </source>
</evidence>
<proteinExistence type="predicted"/>
<dbReference type="EMBL" id="GETE01000953">
    <property type="protein sequence ID" value="JAT78845.1"/>
    <property type="molecule type" value="Transcribed_RNA"/>
</dbReference>
<feature type="non-terminal residue" evidence="2">
    <location>
        <position position="152"/>
    </location>
</feature>
<feature type="region of interest" description="Disordered" evidence="1">
    <location>
        <begin position="1"/>
        <end position="95"/>
    </location>
</feature>
<reference evidence="2" key="1">
    <citation type="submission" date="2016-07" db="EMBL/GenBank/DDBJ databases">
        <title>Salivary Glands transcriptome analysis on engorged females of Ornithodoros brasiliensis (Acari:Argasidae).</title>
        <authorList>
            <person name="Simons S.M."/>
            <person name="Carvalho E."/>
            <person name="Junqueira-de-Azevedo I."/>
            <person name="Ho P.L."/>
            <person name="Giovanni D."/>
            <person name="Mendonca R."/>
            <person name="Onofrio V."/>
            <person name="Landulfo G."/>
            <person name="Ramirez D."/>
            <person name="Barros-Battesti D."/>
        </authorList>
    </citation>
    <scope>NUCLEOTIDE SEQUENCE</scope>
    <source>
        <strain evidence="2">Female</strain>
        <tissue evidence="2">Salivary gland</tissue>
    </source>
</reference>
<evidence type="ECO:0000313" key="2">
    <source>
        <dbReference type="EMBL" id="JAT78845.1"/>
    </source>
</evidence>
<feature type="compositionally biased region" description="Polar residues" evidence="1">
    <location>
        <begin position="71"/>
        <end position="83"/>
    </location>
</feature>